<dbReference type="InterPro" id="IPR045222">
    <property type="entry name" value="Rpb4-like"/>
</dbReference>
<evidence type="ECO:0000256" key="3">
    <source>
        <dbReference type="ARBA" id="ARBA00025724"/>
    </source>
</evidence>
<dbReference type="SUPFAM" id="SSF47819">
    <property type="entry name" value="HRDC-like"/>
    <property type="match status" value="1"/>
</dbReference>
<dbReference type="Gene3D" id="1.20.1250.40">
    <property type="match status" value="1"/>
</dbReference>
<gene>
    <name evidence="5" type="ORF">POVCU1_006360</name>
</gene>
<dbReference type="GO" id="GO:0000166">
    <property type="term" value="F:nucleotide binding"/>
    <property type="evidence" value="ECO:0007669"/>
    <property type="project" value="InterPro"/>
</dbReference>
<keyword evidence="2" id="KW-0539">Nucleus</keyword>
<dbReference type="Proteomes" id="UP000078546">
    <property type="component" value="Unassembled WGS sequence"/>
</dbReference>
<keyword evidence="5" id="KW-0804">Transcription</keyword>
<dbReference type="GO" id="GO:0006352">
    <property type="term" value="P:DNA-templated transcription initiation"/>
    <property type="evidence" value="ECO:0007669"/>
    <property type="project" value="InterPro"/>
</dbReference>
<dbReference type="GO" id="GO:0000428">
    <property type="term" value="C:DNA-directed RNA polymerase complex"/>
    <property type="evidence" value="ECO:0007669"/>
    <property type="project" value="UniProtKB-KW"/>
</dbReference>
<dbReference type="GO" id="GO:0005840">
    <property type="term" value="C:ribosome"/>
    <property type="evidence" value="ECO:0007669"/>
    <property type="project" value="InterPro"/>
</dbReference>
<dbReference type="InterPro" id="IPR006590">
    <property type="entry name" value="RNA_pol_Rpb4/RPC9_core"/>
</dbReference>
<keyword evidence="5" id="KW-0240">DNA-directed RNA polymerase</keyword>
<dbReference type="InterPro" id="IPR018130">
    <property type="entry name" value="Ribosomal_uS2_CS"/>
</dbReference>
<dbReference type="PROSITE" id="PS00962">
    <property type="entry name" value="RIBOSOMAL_S2_1"/>
    <property type="match status" value="1"/>
</dbReference>
<protein>
    <submittedName>
        <fullName evidence="5">DNA-directed RNA polymerase II 16 kDa subunit</fullName>
    </submittedName>
</protein>
<reference evidence="6" key="1">
    <citation type="submission" date="2016-05" db="EMBL/GenBank/DDBJ databases">
        <authorList>
            <person name="Naeem Raeece"/>
        </authorList>
    </citation>
    <scope>NUCLEOTIDE SEQUENCE [LARGE SCALE GENOMIC DNA]</scope>
</reference>
<dbReference type="EMBL" id="FLQV01000118">
    <property type="protein sequence ID" value="SBS82059.1"/>
    <property type="molecule type" value="Genomic_DNA"/>
</dbReference>
<accession>A0A1A8VTB9</accession>
<sequence>MANNLHGDIKSLDLGPGIPRGGMNCDRVFQELQVPELVRATAHFGGPAPADIEKERGGSGVRNEMGENYVYTIRESASQVRLIKSSFDYANKFATIKSRSSIVDVRTNLERIGELHEYEIAMLVNLLPKTVQEARYFIPSLIRLNDETLNSILEHLISYKIWTRKEPDCTEWGNFSRGGGSAPSAERTAFASNEELTFGKKKKNK</sequence>
<organism evidence="5 6">
    <name type="scientific">Plasmodium ovale curtisi</name>
    <dbReference type="NCBI Taxonomy" id="864141"/>
    <lineage>
        <taxon>Eukaryota</taxon>
        <taxon>Sar</taxon>
        <taxon>Alveolata</taxon>
        <taxon>Apicomplexa</taxon>
        <taxon>Aconoidasida</taxon>
        <taxon>Haemosporida</taxon>
        <taxon>Plasmodiidae</taxon>
        <taxon>Plasmodium</taxon>
        <taxon>Plasmodium (Plasmodium)</taxon>
    </lineage>
</organism>
<evidence type="ECO:0000256" key="2">
    <source>
        <dbReference type="ARBA" id="ARBA00023242"/>
    </source>
</evidence>
<evidence type="ECO:0000256" key="1">
    <source>
        <dbReference type="ARBA" id="ARBA00004123"/>
    </source>
</evidence>
<dbReference type="GO" id="GO:0006412">
    <property type="term" value="P:translation"/>
    <property type="evidence" value="ECO:0007669"/>
    <property type="project" value="InterPro"/>
</dbReference>
<dbReference type="GO" id="GO:0005634">
    <property type="term" value="C:nucleus"/>
    <property type="evidence" value="ECO:0007669"/>
    <property type="project" value="UniProtKB-SubCell"/>
</dbReference>
<name>A0A1A8VTB9_PLAOA</name>
<dbReference type="GO" id="GO:0003735">
    <property type="term" value="F:structural constituent of ribosome"/>
    <property type="evidence" value="ECO:0007669"/>
    <property type="project" value="InterPro"/>
</dbReference>
<proteinExistence type="inferred from homology"/>
<comment type="subcellular location">
    <subcellularLocation>
        <location evidence="1">Nucleus</location>
    </subcellularLocation>
</comment>
<dbReference type="InterPro" id="IPR010997">
    <property type="entry name" value="HRDC-like_sf"/>
</dbReference>
<dbReference type="AlphaFoldDB" id="A0A1A8VTB9"/>
<evidence type="ECO:0000313" key="6">
    <source>
        <dbReference type="Proteomes" id="UP000078546"/>
    </source>
</evidence>
<dbReference type="PANTHER" id="PTHR21297">
    <property type="entry name" value="DNA-DIRECTED RNA POLYMERASE II"/>
    <property type="match status" value="1"/>
</dbReference>
<evidence type="ECO:0000259" key="4">
    <source>
        <dbReference type="SMART" id="SM00657"/>
    </source>
</evidence>
<dbReference type="InterPro" id="IPR038324">
    <property type="entry name" value="Rpb4/RPC9_sf"/>
</dbReference>
<comment type="similarity">
    <text evidence="3">Belongs to the eukaryotic RPB4 RNA polymerase subunit family.</text>
</comment>
<feature type="domain" description="RNA polymerase Rpb4/RPC9 core" evidence="4">
    <location>
        <begin position="50"/>
        <end position="163"/>
    </location>
</feature>
<dbReference type="Pfam" id="PF03874">
    <property type="entry name" value="RNA_pol_Rpb4"/>
    <property type="match status" value="1"/>
</dbReference>
<dbReference type="SMART" id="SM00657">
    <property type="entry name" value="RPOL4c"/>
    <property type="match status" value="1"/>
</dbReference>
<evidence type="ECO:0000313" key="5">
    <source>
        <dbReference type="EMBL" id="SBS82059.1"/>
    </source>
</evidence>
<dbReference type="InterPro" id="IPR005574">
    <property type="entry name" value="Rpb4/RPC9"/>
</dbReference>